<dbReference type="PANTHER" id="PTHR24320">
    <property type="entry name" value="RETINOL DEHYDROGENASE"/>
    <property type="match status" value="1"/>
</dbReference>
<proteinExistence type="inferred from homology"/>
<evidence type="ECO:0000256" key="3">
    <source>
        <dbReference type="SAM" id="MobiDB-lite"/>
    </source>
</evidence>
<dbReference type="PRINTS" id="PR00081">
    <property type="entry name" value="GDHRDH"/>
</dbReference>
<organism evidence="4 5">
    <name type="scientific">Drechslerella dactyloides</name>
    <name type="common">Nematode-trapping fungus</name>
    <name type="synonym">Arthrobotrys dactyloides</name>
    <dbReference type="NCBI Taxonomy" id="74499"/>
    <lineage>
        <taxon>Eukaryota</taxon>
        <taxon>Fungi</taxon>
        <taxon>Dikarya</taxon>
        <taxon>Ascomycota</taxon>
        <taxon>Pezizomycotina</taxon>
        <taxon>Orbiliomycetes</taxon>
        <taxon>Orbiliales</taxon>
        <taxon>Orbiliaceae</taxon>
        <taxon>Drechslerella</taxon>
    </lineage>
</organism>
<evidence type="ECO:0000256" key="1">
    <source>
        <dbReference type="ARBA" id="ARBA00006484"/>
    </source>
</evidence>
<protein>
    <submittedName>
        <fullName evidence="4">Uncharacterized protein</fullName>
    </submittedName>
</protein>
<dbReference type="PANTHER" id="PTHR24320:SF152">
    <property type="entry name" value="SHORT-CHAIN DEHYDROGENASE_REDUCTASE FAMILY PROTEIN"/>
    <property type="match status" value="1"/>
</dbReference>
<keyword evidence="2" id="KW-0560">Oxidoreductase</keyword>
<feature type="region of interest" description="Disordered" evidence="3">
    <location>
        <begin position="370"/>
        <end position="400"/>
    </location>
</feature>
<evidence type="ECO:0000256" key="2">
    <source>
        <dbReference type="ARBA" id="ARBA00023002"/>
    </source>
</evidence>
<dbReference type="Gene3D" id="3.40.50.720">
    <property type="entry name" value="NAD(P)-binding Rossmann-like Domain"/>
    <property type="match status" value="1"/>
</dbReference>
<name>A0AAD6IZF4_DREDA</name>
<dbReference type="AlphaFoldDB" id="A0AAD6IZF4"/>
<sequence length="400" mass="43907">MARLAVRGIAMGSDKKMSFLKRAVTTAAINYNAFMALTVHVLCARFLSHQKLDKKDLTGKNAIVTGSNIGLGKGIAMHLAQMNATIYLACRNLKKAEAAREDLLKSAPNATIHILELDTSTIEGCRKFCNDWAVTGKTIDILMHNAGVGCPPSPDTMYGPDGFEHMYMTNFLSNVIMTFMLEKYLADDARIVMTSSPGVFVAAFTPDFAPQSTKDTMEAGFNYAKGQKVNNSALYSSTKLMQVCFARLLTQKYRAEGKGIVAHAFSPGYAASDFFSKSGVATAKASNDPIWWLLVRNVNLAMPSEEGCKTGVMLATDKRKAISEAGGMWFERMKPKRSPIDLYDDALLDRMWNRWCMDAGIHWDHAPSSLPDSPLDSPRDCKSPLDTVEITPAKSIERAA</sequence>
<evidence type="ECO:0000313" key="5">
    <source>
        <dbReference type="Proteomes" id="UP001221413"/>
    </source>
</evidence>
<dbReference type="EMBL" id="JAQGDS010000007">
    <property type="protein sequence ID" value="KAJ6259212.1"/>
    <property type="molecule type" value="Genomic_DNA"/>
</dbReference>
<dbReference type="SUPFAM" id="SSF51735">
    <property type="entry name" value="NAD(P)-binding Rossmann-fold domains"/>
    <property type="match status" value="1"/>
</dbReference>
<reference evidence="4" key="1">
    <citation type="submission" date="2023-01" db="EMBL/GenBank/DDBJ databases">
        <title>The chitinases involved in constricting ring structure development in the nematode-trapping fungus Drechslerella dactyloides.</title>
        <authorList>
            <person name="Wang R."/>
            <person name="Zhang L."/>
            <person name="Tang P."/>
            <person name="Li S."/>
            <person name="Liang L."/>
        </authorList>
    </citation>
    <scope>NUCLEOTIDE SEQUENCE</scope>
    <source>
        <strain evidence="4">YMF1.00031</strain>
    </source>
</reference>
<dbReference type="Proteomes" id="UP001221413">
    <property type="component" value="Unassembled WGS sequence"/>
</dbReference>
<evidence type="ECO:0000313" key="4">
    <source>
        <dbReference type="EMBL" id="KAJ6259212.1"/>
    </source>
</evidence>
<comment type="similarity">
    <text evidence="1">Belongs to the short-chain dehydrogenases/reductases (SDR) family.</text>
</comment>
<gene>
    <name evidence="4" type="ORF">Dda_6110</name>
</gene>
<dbReference type="GO" id="GO:0016491">
    <property type="term" value="F:oxidoreductase activity"/>
    <property type="evidence" value="ECO:0007669"/>
    <property type="project" value="UniProtKB-KW"/>
</dbReference>
<dbReference type="InterPro" id="IPR036291">
    <property type="entry name" value="NAD(P)-bd_dom_sf"/>
</dbReference>
<dbReference type="Pfam" id="PF00106">
    <property type="entry name" value="adh_short"/>
    <property type="match status" value="1"/>
</dbReference>
<keyword evidence="5" id="KW-1185">Reference proteome</keyword>
<comment type="caution">
    <text evidence="4">The sequence shown here is derived from an EMBL/GenBank/DDBJ whole genome shotgun (WGS) entry which is preliminary data.</text>
</comment>
<accession>A0AAD6IZF4</accession>
<dbReference type="InterPro" id="IPR002347">
    <property type="entry name" value="SDR_fam"/>
</dbReference>